<dbReference type="PANTHER" id="PTHR34990:SF1">
    <property type="entry name" value="UDP-2,3-DIACYLGLUCOSAMINE HYDROLASE"/>
    <property type="match status" value="1"/>
</dbReference>
<reference evidence="9" key="2">
    <citation type="submission" date="2011-03" db="EMBL/GenBank/DDBJ databases">
        <title>The complete genome of Hippea maritima DSM 10411.</title>
        <authorList>
            <consortium name="US DOE Joint Genome Institute (JGI-PGF)"/>
            <person name="Lucas S."/>
            <person name="Copeland A."/>
            <person name="Lapidus A."/>
            <person name="Bruce D."/>
            <person name="Goodwin L."/>
            <person name="Pitluck S."/>
            <person name="Peters L."/>
            <person name="Kyrpides N."/>
            <person name="Mavromatis K."/>
            <person name="Pagani I."/>
            <person name="Ivanova N."/>
            <person name="Mikhailova N."/>
            <person name="Lu M."/>
            <person name="Detter J.C."/>
            <person name="Tapia R."/>
            <person name="Han C."/>
            <person name="Land M."/>
            <person name="Hauser L."/>
            <person name="Markowitz V."/>
            <person name="Cheng J.-F."/>
            <person name="Hugenholtz P."/>
            <person name="Woyke T."/>
            <person name="Wu D."/>
            <person name="Spring S."/>
            <person name="Schroeder M."/>
            <person name="Brambilla E."/>
            <person name="Klenk H.-P."/>
            <person name="Eisen J.A."/>
        </authorList>
    </citation>
    <scope>NUCLEOTIDE SEQUENCE [LARGE SCALE GENOMIC DNA]</scope>
    <source>
        <strain evidence="9">ATCC 700847 / DSM 10411 / MH2</strain>
    </source>
</reference>
<keyword evidence="4" id="KW-0378">Hydrolase</keyword>
<feature type="domain" description="Calcineurin-like phosphoesterase" evidence="7">
    <location>
        <begin position="1"/>
        <end position="193"/>
    </location>
</feature>
<dbReference type="STRING" id="760142.Hipma_0938"/>
<dbReference type="OrthoDB" id="270739at2"/>
<evidence type="ECO:0000256" key="4">
    <source>
        <dbReference type="ARBA" id="ARBA00022801"/>
    </source>
</evidence>
<evidence type="ECO:0000313" key="8">
    <source>
        <dbReference type="EMBL" id="AEA33907.1"/>
    </source>
</evidence>
<evidence type="ECO:0000256" key="1">
    <source>
        <dbReference type="ARBA" id="ARBA00022475"/>
    </source>
</evidence>
<dbReference type="KEGG" id="hmr:Hipma_0938"/>
<evidence type="ECO:0000256" key="5">
    <source>
        <dbReference type="ARBA" id="ARBA00023136"/>
    </source>
</evidence>
<dbReference type="GO" id="GO:0046872">
    <property type="term" value="F:metal ion binding"/>
    <property type="evidence" value="ECO:0007669"/>
    <property type="project" value="UniProtKB-KW"/>
</dbReference>
<dbReference type="eggNOG" id="COG2908">
    <property type="taxonomic scope" value="Bacteria"/>
</dbReference>
<reference evidence="8 9" key="1">
    <citation type="journal article" date="2011" name="Stand. Genomic Sci.">
        <title>Complete genome sequence of the thermophilic sulfur-reducer Hippea maritima type strain (MH(2)).</title>
        <authorList>
            <person name="Huntemann M."/>
            <person name="Lu M."/>
            <person name="Nolan M."/>
            <person name="Lapidus A."/>
            <person name="Lucas S."/>
            <person name="Hammon N."/>
            <person name="Deshpande S."/>
            <person name="Cheng J.F."/>
            <person name="Tapia R."/>
            <person name="Han C."/>
            <person name="Goodwin L."/>
            <person name="Pitluck S."/>
            <person name="Liolios K."/>
            <person name="Pagani I."/>
            <person name="Ivanova N."/>
            <person name="Ovchinikova G."/>
            <person name="Pati A."/>
            <person name="Chen A."/>
            <person name="Palaniappan K."/>
            <person name="Land M."/>
            <person name="Hauser L."/>
            <person name="Jeffries C.D."/>
            <person name="Detter J.C."/>
            <person name="Brambilla E.M."/>
            <person name="Rohde M."/>
            <person name="Spring S."/>
            <person name="Goker M."/>
            <person name="Woyke T."/>
            <person name="Bristow J."/>
            <person name="Eisen J.A."/>
            <person name="Markowitz V."/>
            <person name="Hugenholtz P."/>
            <person name="Kyrpides N.C."/>
            <person name="Klenk H.P."/>
            <person name="Mavromatis K."/>
        </authorList>
    </citation>
    <scope>NUCLEOTIDE SEQUENCE [LARGE SCALE GENOMIC DNA]</scope>
    <source>
        <strain evidence="9">ATCC 700847 / DSM 10411 / MH2</strain>
    </source>
</reference>
<dbReference type="AlphaFoldDB" id="F2LVX3"/>
<dbReference type="GO" id="GO:0008758">
    <property type="term" value="F:UDP-2,3-diacylglucosamine hydrolase activity"/>
    <property type="evidence" value="ECO:0007669"/>
    <property type="project" value="TreeGrafter"/>
</dbReference>
<dbReference type="InterPro" id="IPR043461">
    <property type="entry name" value="LpxH-like"/>
</dbReference>
<dbReference type="EMBL" id="CP002606">
    <property type="protein sequence ID" value="AEA33907.1"/>
    <property type="molecule type" value="Genomic_DNA"/>
</dbReference>
<dbReference type="HOGENOM" id="CLU_074586_1_0_7"/>
<dbReference type="InterPro" id="IPR004843">
    <property type="entry name" value="Calcineurin-like_PHP"/>
</dbReference>
<dbReference type="Pfam" id="PF00149">
    <property type="entry name" value="Metallophos"/>
    <property type="match status" value="1"/>
</dbReference>
<dbReference type="Proteomes" id="UP000008139">
    <property type="component" value="Chromosome"/>
</dbReference>
<evidence type="ECO:0000259" key="7">
    <source>
        <dbReference type="Pfam" id="PF00149"/>
    </source>
</evidence>
<protein>
    <submittedName>
        <fullName evidence="8">Metallophosphoesterase</fullName>
    </submittedName>
</protein>
<dbReference type="SUPFAM" id="SSF56300">
    <property type="entry name" value="Metallo-dependent phosphatases"/>
    <property type="match status" value="1"/>
</dbReference>
<keyword evidence="6" id="KW-0464">Manganese</keyword>
<evidence type="ECO:0000256" key="3">
    <source>
        <dbReference type="ARBA" id="ARBA00022723"/>
    </source>
</evidence>
<sequence length="232" mass="27394">MKCLFVSDAHYPKSDAIVRFLSEKYTNYDTIYILGDLFEFFYGYDSFVYSHHLRLINLLAQIGKSRRLVLFEGNHEYRFEGIKRYIEADVVKEFLEEDIDGFRVVLSHGDTIDKKDIFYRLFRGFLKSRPTLTLINLLPAYLLFNLSQKASNFSKRRIKSKKYRGTEAACLEFAQRKLKKGADVVILAHTHTPVFKKINNGLYINTGDFFENFSYVEYETTKGFFLKRWNDE</sequence>
<keyword evidence="9" id="KW-1185">Reference proteome</keyword>
<name>F2LVX3_HIPMA</name>
<dbReference type="PANTHER" id="PTHR34990">
    <property type="entry name" value="UDP-2,3-DIACYLGLUCOSAMINE HYDROLASE-RELATED"/>
    <property type="match status" value="1"/>
</dbReference>
<dbReference type="RefSeq" id="WP_013681948.1">
    <property type="nucleotide sequence ID" value="NC_015318.1"/>
</dbReference>
<keyword evidence="3" id="KW-0479">Metal-binding</keyword>
<keyword evidence="1" id="KW-1003">Cell membrane</keyword>
<accession>F2LVX3</accession>
<dbReference type="GO" id="GO:0016020">
    <property type="term" value="C:membrane"/>
    <property type="evidence" value="ECO:0007669"/>
    <property type="project" value="GOC"/>
</dbReference>
<dbReference type="InterPro" id="IPR029052">
    <property type="entry name" value="Metallo-depent_PP-like"/>
</dbReference>
<keyword evidence="5" id="KW-0472">Membrane</keyword>
<gene>
    <name evidence="8" type="ordered locus">Hipma_0938</name>
</gene>
<organism evidence="8 9">
    <name type="scientific">Hippea maritima (strain ATCC 700847 / DSM 10411 / MH2)</name>
    <dbReference type="NCBI Taxonomy" id="760142"/>
    <lineage>
        <taxon>Bacteria</taxon>
        <taxon>Pseudomonadati</taxon>
        <taxon>Campylobacterota</taxon>
        <taxon>Desulfurellia</taxon>
        <taxon>Desulfurellales</taxon>
        <taxon>Hippeaceae</taxon>
        <taxon>Hippea</taxon>
    </lineage>
</organism>
<evidence type="ECO:0000256" key="2">
    <source>
        <dbReference type="ARBA" id="ARBA00022519"/>
    </source>
</evidence>
<evidence type="ECO:0000256" key="6">
    <source>
        <dbReference type="ARBA" id="ARBA00023211"/>
    </source>
</evidence>
<dbReference type="FunCoup" id="F2LVX3">
    <property type="interactions" value="85"/>
</dbReference>
<keyword evidence="2" id="KW-0997">Cell inner membrane</keyword>
<evidence type="ECO:0000313" key="9">
    <source>
        <dbReference type="Proteomes" id="UP000008139"/>
    </source>
</evidence>
<dbReference type="Gene3D" id="3.60.21.10">
    <property type="match status" value="1"/>
</dbReference>
<dbReference type="InParanoid" id="F2LVX3"/>
<dbReference type="GO" id="GO:0009245">
    <property type="term" value="P:lipid A biosynthetic process"/>
    <property type="evidence" value="ECO:0007669"/>
    <property type="project" value="TreeGrafter"/>
</dbReference>
<dbReference type="CDD" id="cd07398">
    <property type="entry name" value="MPP_YbbF-LpxH"/>
    <property type="match status" value="1"/>
</dbReference>
<proteinExistence type="predicted"/>